<sequence length="256" mass="28960">MLESSVQSFQVFHSPQESSVVGTRFHLYPATQTQPLDLQEDCGSLDLQRQSARFFYNNTDFEFCGAGALVMANQLRLESETDQFHPFTSSLGYIFWLGVHQYSAAVRLRPADASPTNETLHGLSLSHWFASEKVYAAPMPLAVLNQFQVPAPLRQHLVAHQTTALLYHLDARRQRLYFRYFTGFGEKIEDMATGSVFRYLHAILPAENLEYTVLQLSRNGARMNCHKKADTIIYWGAVAAIPQHSIPGENTYDQPA</sequence>
<protein>
    <submittedName>
        <fullName evidence="1">Uncharacterized protein</fullName>
    </submittedName>
</protein>
<dbReference type="eggNOG" id="ENOG5032J9R">
    <property type="taxonomic scope" value="Bacteria"/>
</dbReference>
<proteinExistence type="predicted"/>
<dbReference type="HOGENOM" id="CLU_1085573_0_0_6"/>
<dbReference type="STRING" id="377629.TERTU_3972"/>
<dbReference type="SUPFAM" id="SSF54506">
    <property type="entry name" value="Diaminopimelate epimerase-like"/>
    <property type="match status" value="1"/>
</dbReference>
<dbReference type="KEGG" id="ttu:TERTU_3972"/>
<evidence type="ECO:0000313" key="2">
    <source>
        <dbReference type="Proteomes" id="UP000009080"/>
    </source>
</evidence>
<dbReference type="EMBL" id="CP001614">
    <property type="protein sequence ID" value="ACR10785.1"/>
    <property type="molecule type" value="Genomic_DNA"/>
</dbReference>
<dbReference type="AlphaFoldDB" id="C5BTQ0"/>
<evidence type="ECO:0000313" key="1">
    <source>
        <dbReference type="EMBL" id="ACR10785.1"/>
    </source>
</evidence>
<dbReference type="OrthoDB" id="7066229at2"/>
<gene>
    <name evidence="1" type="ordered locus">TERTU_3972</name>
</gene>
<keyword evidence="2" id="KW-1185">Reference proteome</keyword>
<dbReference type="RefSeq" id="WP_015816897.1">
    <property type="nucleotide sequence ID" value="NC_012997.1"/>
</dbReference>
<name>C5BTQ0_TERTT</name>
<reference evidence="1 2" key="1">
    <citation type="journal article" date="2009" name="PLoS ONE">
        <title>The complete genome of Teredinibacter turnerae T7901: an intracellular endosymbiont of marine wood-boring bivalves (shipworms).</title>
        <authorList>
            <person name="Yang J.C."/>
            <person name="Madupu R."/>
            <person name="Durkin A.S."/>
            <person name="Ekborg N.A."/>
            <person name="Pedamallu C.S."/>
            <person name="Hostetler J.B."/>
            <person name="Radune D."/>
            <person name="Toms B.S."/>
            <person name="Henrissat B."/>
            <person name="Coutinho P.M."/>
            <person name="Schwarz S."/>
            <person name="Field L."/>
            <person name="Trindade-Silva A.E."/>
            <person name="Soares C.A.G."/>
            <person name="Elshahawi S."/>
            <person name="Hanora A."/>
            <person name="Schmidt E.W."/>
            <person name="Haygood M.G."/>
            <person name="Posfai J."/>
            <person name="Benner J."/>
            <person name="Madinger C."/>
            <person name="Nove J."/>
            <person name="Anton B."/>
            <person name="Chaudhary K."/>
            <person name="Foster J."/>
            <person name="Holman A."/>
            <person name="Kumar S."/>
            <person name="Lessard P.A."/>
            <person name="Luyten Y.A."/>
            <person name="Slatko B."/>
            <person name="Wood N."/>
            <person name="Wu B."/>
            <person name="Teplitski M."/>
            <person name="Mougous J.D."/>
            <person name="Ward N."/>
            <person name="Eisen J.A."/>
            <person name="Badger J.H."/>
            <person name="Distel D.L."/>
        </authorList>
    </citation>
    <scope>NUCLEOTIDE SEQUENCE [LARGE SCALE GENOMIC DNA]</scope>
    <source>
        <strain evidence="2">ATCC 39867 / T7901</strain>
    </source>
</reference>
<dbReference type="Proteomes" id="UP000009080">
    <property type="component" value="Chromosome"/>
</dbReference>
<organism evidence="1 2">
    <name type="scientific">Teredinibacter turnerae (strain ATCC 39867 / T7901)</name>
    <dbReference type="NCBI Taxonomy" id="377629"/>
    <lineage>
        <taxon>Bacteria</taxon>
        <taxon>Pseudomonadati</taxon>
        <taxon>Pseudomonadota</taxon>
        <taxon>Gammaproteobacteria</taxon>
        <taxon>Cellvibrionales</taxon>
        <taxon>Cellvibrionaceae</taxon>
        <taxon>Teredinibacter</taxon>
    </lineage>
</organism>
<accession>C5BTQ0</accession>